<proteinExistence type="predicted"/>
<dbReference type="Proteomes" id="UP000324800">
    <property type="component" value="Unassembled WGS sequence"/>
</dbReference>
<sequence length="57" mass="6193">DNQGTSTLFSLLVSFSFSFSLYLSSLYDGISDSDQILDIDLSVDATILSEFCCGNKV</sequence>
<keyword evidence="1" id="KW-0812">Transmembrane</keyword>
<keyword evidence="1" id="KW-0472">Membrane</keyword>
<dbReference type="EMBL" id="SNRW01050812">
    <property type="protein sequence ID" value="KAA6308504.1"/>
    <property type="molecule type" value="Genomic_DNA"/>
</dbReference>
<protein>
    <submittedName>
        <fullName evidence="2">Uncharacterized protein</fullName>
    </submittedName>
</protein>
<reference evidence="2 3" key="1">
    <citation type="submission" date="2019-03" db="EMBL/GenBank/DDBJ databases">
        <title>Single cell metagenomics reveals metabolic interactions within the superorganism composed of flagellate Streblomastix strix and complex community of Bacteroidetes bacteria on its surface.</title>
        <authorList>
            <person name="Treitli S.C."/>
            <person name="Kolisko M."/>
            <person name="Husnik F."/>
            <person name="Keeling P."/>
            <person name="Hampl V."/>
        </authorList>
    </citation>
    <scope>NUCLEOTIDE SEQUENCE [LARGE SCALE GENOMIC DNA]</scope>
    <source>
        <strain evidence="2">ST1C</strain>
    </source>
</reference>
<organism evidence="2 3">
    <name type="scientific">Streblomastix strix</name>
    <dbReference type="NCBI Taxonomy" id="222440"/>
    <lineage>
        <taxon>Eukaryota</taxon>
        <taxon>Metamonada</taxon>
        <taxon>Preaxostyla</taxon>
        <taxon>Oxymonadida</taxon>
        <taxon>Streblomastigidae</taxon>
        <taxon>Streblomastix</taxon>
    </lineage>
</organism>
<comment type="caution">
    <text evidence="2">The sequence shown here is derived from an EMBL/GenBank/DDBJ whole genome shotgun (WGS) entry which is preliminary data.</text>
</comment>
<evidence type="ECO:0000313" key="2">
    <source>
        <dbReference type="EMBL" id="KAA6308504.1"/>
    </source>
</evidence>
<evidence type="ECO:0000313" key="3">
    <source>
        <dbReference type="Proteomes" id="UP000324800"/>
    </source>
</evidence>
<keyword evidence="1" id="KW-1133">Transmembrane helix</keyword>
<accession>A0A5J4PIQ6</accession>
<dbReference type="AlphaFoldDB" id="A0A5J4PIQ6"/>
<gene>
    <name evidence="2" type="ORF">EZS28_056677</name>
</gene>
<evidence type="ECO:0000256" key="1">
    <source>
        <dbReference type="SAM" id="Phobius"/>
    </source>
</evidence>
<feature type="non-terminal residue" evidence="2">
    <location>
        <position position="1"/>
    </location>
</feature>
<name>A0A5J4PIQ6_9EUKA</name>
<feature type="transmembrane region" description="Helical" evidence="1">
    <location>
        <begin position="6"/>
        <end position="27"/>
    </location>
</feature>